<organism evidence="2 3">
    <name type="scientific">Cardiocondyla obscurior</name>
    <dbReference type="NCBI Taxonomy" id="286306"/>
    <lineage>
        <taxon>Eukaryota</taxon>
        <taxon>Metazoa</taxon>
        <taxon>Ecdysozoa</taxon>
        <taxon>Arthropoda</taxon>
        <taxon>Hexapoda</taxon>
        <taxon>Insecta</taxon>
        <taxon>Pterygota</taxon>
        <taxon>Neoptera</taxon>
        <taxon>Endopterygota</taxon>
        <taxon>Hymenoptera</taxon>
        <taxon>Apocrita</taxon>
        <taxon>Aculeata</taxon>
        <taxon>Formicoidea</taxon>
        <taxon>Formicidae</taxon>
        <taxon>Myrmicinae</taxon>
        <taxon>Cardiocondyla</taxon>
    </lineage>
</organism>
<dbReference type="EMBL" id="JADYXP020000001">
    <property type="protein sequence ID" value="KAL0134454.1"/>
    <property type="molecule type" value="Genomic_DNA"/>
</dbReference>
<name>A0AAW2H4S2_9HYME</name>
<keyword evidence="3" id="KW-1185">Reference proteome</keyword>
<reference evidence="2 3" key="1">
    <citation type="submission" date="2023-03" db="EMBL/GenBank/DDBJ databases">
        <title>High recombination rates correlate with genetic variation in Cardiocondyla obscurior ants.</title>
        <authorList>
            <person name="Errbii M."/>
        </authorList>
    </citation>
    <scope>NUCLEOTIDE SEQUENCE [LARGE SCALE GENOMIC DNA]</scope>
    <source>
        <strain evidence="2">Alpha-2009</strain>
        <tissue evidence="2">Whole body</tissue>
    </source>
</reference>
<gene>
    <name evidence="2" type="ORF">PUN28_001324</name>
</gene>
<feature type="region of interest" description="Disordered" evidence="1">
    <location>
        <begin position="1"/>
        <end position="51"/>
    </location>
</feature>
<sequence>MRPAFSTRGPLSVRRRGSTKPPTERGFPTKTHASVTQSRRGQRHVSRRSVSRIDSLNQSSVSFFCWISTSAI</sequence>
<accession>A0AAW2H4S2</accession>
<proteinExistence type="predicted"/>
<protein>
    <submittedName>
        <fullName evidence="2">Uncharacterized protein</fullName>
    </submittedName>
</protein>
<dbReference type="AlphaFoldDB" id="A0AAW2H4S2"/>
<comment type="caution">
    <text evidence="2">The sequence shown here is derived from an EMBL/GenBank/DDBJ whole genome shotgun (WGS) entry which is preliminary data.</text>
</comment>
<evidence type="ECO:0000313" key="2">
    <source>
        <dbReference type="EMBL" id="KAL0134454.1"/>
    </source>
</evidence>
<evidence type="ECO:0000313" key="3">
    <source>
        <dbReference type="Proteomes" id="UP001430953"/>
    </source>
</evidence>
<dbReference type="Proteomes" id="UP001430953">
    <property type="component" value="Unassembled WGS sequence"/>
</dbReference>
<feature type="compositionally biased region" description="Basic residues" evidence="1">
    <location>
        <begin position="40"/>
        <end position="50"/>
    </location>
</feature>
<evidence type="ECO:0000256" key="1">
    <source>
        <dbReference type="SAM" id="MobiDB-lite"/>
    </source>
</evidence>